<dbReference type="GO" id="GO:0000976">
    <property type="term" value="F:transcription cis-regulatory region binding"/>
    <property type="evidence" value="ECO:0007669"/>
    <property type="project" value="TreeGrafter"/>
</dbReference>
<feature type="domain" description="HTH tetR-type" evidence="5">
    <location>
        <begin position="33"/>
        <end position="92"/>
    </location>
</feature>
<dbReference type="InterPro" id="IPR009057">
    <property type="entry name" value="Homeodomain-like_sf"/>
</dbReference>
<keyword evidence="1" id="KW-0805">Transcription regulation</keyword>
<dbReference type="Gene3D" id="1.10.357.10">
    <property type="entry name" value="Tetracycline Repressor, domain 2"/>
    <property type="match status" value="1"/>
</dbReference>
<evidence type="ECO:0000256" key="2">
    <source>
        <dbReference type="ARBA" id="ARBA00023125"/>
    </source>
</evidence>
<dbReference type="InterPro" id="IPR001647">
    <property type="entry name" value="HTH_TetR"/>
</dbReference>
<feature type="DNA-binding region" description="H-T-H motif" evidence="4">
    <location>
        <begin position="55"/>
        <end position="74"/>
    </location>
</feature>
<keyword evidence="3" id="KW-0804">Transcription</keyword>
<evidence type="ECO:0000256" key="1">
    <source>
        <dbReference type="ARBA" id="ARBA00023015"/>
    </source>
</evidence>
<dbReference type="OrthoDB" id="3192968at2"/>
<evidence type="ECO:0000259" key="5">
    <source>
        <dbReference type="PROSITE" id="PS50977"/>
    </source>
</evidence>
<proteinExistence type="predicted"/>
<dbReference type="PANTHER" id="PTHR30055">
    <property type="entry name" value="HTH-TYPE TRANSCRIPTIONAL REGULATOR RUTR"/>
    <property type="match status" value="1"/>
</dbReference>
<name>A0A4Y4DWK5_GLUUR</name>
<dbReference type="Proteomes" id="UP000316612">
    <property type="component" value="Unassembled WGS sequence"/>
</dbReference>
<organism evidence="6 7">
    <name type="scientific">Glutamicibacter uratoxydans</name>
    <name type="common">Arthrobacter uratoxydans</name>
    <dbReference type="NCBI Taxonomy" id="43667"/>
    <lineage>
        <taxon>Bacteria</taxon>
        <taxon>Bacillati</taxon>
        <taxon>Actinomycetota</taxon>
        <taxon>Actinomycetes</taxon>
        <taxon>Micrococcales</taxon>
        <taxon>Micrococcaceae</taxon>
        <taxon>Glutamicibacter</taxon>
    </lineage>
</organism>
<comment type="caution">
    <text evidence="6">The sequence shown here is derived from an EMBL/GenBank/DDBJ whole genome shotgun (WGS) entry which is preliminary data.</text>
</comment>
<dbReference type="GO" id="GO:0003700">
    <property type="term" value="F:DNA-binding transcription factor activity"/>
    <property type="evidence" value="ECO:0007669"/>
    <property type="project" value="TreeGrafter"/>
</dbReference>
<dbReference type="Pfam" id="PF00440">
    <property type="entry name" value="TetR_N"/>
    <property type="match status" value="1"/>
</dbReference>
<evidence type="ECO:0000256" key="4">
    <source>
        <dbReference type="PROSITE-ProRule" id="PRU00335"/>
    </source>
</evidence>
<dbReference type="SUPFAM" id="SSF46689">
    <property type="entry name" value="Homeodomain-like"/>
    <property type="match status" value="1"/>
</dbReference>
<keyword evidence="7" id="KW-1185">Reference proteome</keyword>
<dbReference type="InterPro" id="IPR036271">
    <property type="entry name" value="Tet_transcr_reg_TetR-rel_C_sf"/>
</dbReference>
<dbReference type="InterPro" id="IPR050109">
    <property type="entry name" value="HTH-type_TetR-like_transc_reg"/>
</dbReference>
<sequence length="235" mass="25597">MWKKYSIYYTLGVVSNANASVNSSKRPLRADAAKNKQIILDTARHLFASRGMEVTLEQVAAAAGLGVGTVYRRFPTVDKLIDELFGARFIDWAARVEDLTLRAEADPWGAFEAYLFALAEAQGCDAAFAQLLVEPLDGNCRFGEMHVQTIRGAQIILTRARDAGVVRADLSDEYLIHLQLAILGIVGAGNALGASAARTVVKLFLAGSKPQEAHSDKLPSPTVQEQNCWHNLLKD</sequence>
<dbReference type="SUPFAM" id="SSF48498">
    <property type="entry name" value="Tetracyclin repressor-like, C-terminal domain"/>
    <property type="match status" value="1"/>
</dbReference>
<dbReference type="PRINTS" id="PR00455">
    <property type="entry name" value="HTHTETR"/>
</dbReference>
<dbReference type="AlphaFoldDB" id="A0A4Y4DWK5"/>
<keyword evidence="2 4" id="KW-0238">DNA-binding</keyword>
<accession>A0A4Y4DWK5</accession>
<evidence type="ECO:0000313" key="7">
    <source>
        <dbReference type="Proteomes" id="UP000316612"/>
    </source>
</evidence>
<protein>
    <submittedName>
        <fullName evidence="6">TetR family transcriptional regulator</fullName>
    </submittedName>
</protein>
<dbReference type="PROSITE" id="PS50977">
    <property type="entry name" value="HTH_TETR_2"/>
    <property type="match status" value="1"/>
</dbReference>
<dbReference type="PANTHER" id="PTHR30055:SF234">
    <property type="entry name" value="HTH-TYPE TRANSCRIPTIONAL REGULATOR BETI"/>
    <property type="match status" value="1"/>
</dbReference>
<gene>
    <name evidence="6" type="ORF">AUR04nite_33000</name>
</gene>
<evidence type="ECO:0000256" key="3">
    <source>
        <dbReference type="ARBA" id="ARBA00023163"/>
    </source>
</evidence>
<evidence type="ECO:0000313" key="6">
    <source>
        <dbReference type="EMBL" id="GED07768.1"/>
    </source>
</evidence>
<reference evidence="6 7" key="1">
    <citation type="submission" date="2019-06" db="EMBL/GenBank/DDBJ databases">
        <title>Whole genome shotgun sequence of Glutamicibacter uratoxydans NBRC 15515.</title>
        <authorList>
            <person name="Hosoyama A."/>
            <person name="Uohara A."/>
            <person name="Ohji S."/>
            <person name="Ichikawa N."/>
        </authorList>
    </citation>
    <scope>NUCLEOTIDE SEQUENCE [LARGE SCALE GENOMIC DNA]</scope>
    <source>
        <strain evidence="6 7">NBRC 15515</strain>
    </source>
</reference>
<dbReference type="EMBL" id="BJNY01000026">
    <property type="protein sequence ID" value="GED07768.1"/>
    <property type="molecule type" value="Genomic_DNA"/>
</dbReference>